<organism evidence="2 3">
    <name type="scientific">Daphnia magna</name>
    <dbReference type="NCBI Taxonomy" id="35525"/>
    <lineage>
        <taxon>Eukaryota</taxon>
        <taxon>Metazoa</taxon>
        <taxon>Ecdysozoa</taxon>
        <taxon>Arthropoda</taxon>
        <taxon>Crustacea</taxon>
        <taxon>Branchiopoda</taxon>
        <taxon>Diplostraca</taxon>
        <taxon>Cladocera</taxon>
        <taxon>Anomopoda</taxon>
        <taxon>Daphniidae</taxon>
        <taxon>Daphnia</taxon>
    </lineage>
</organism>
<dbReference type="EMBL" id="JAOYFB010000041">
    <property type="protein sequence ID" value="KAK4044992.1"/>
    <property type="molecule type" value="Genomic_DNA"/>
</dbReference>
<proteinExistence type="predicted"/>
<keyword evidence="3" id="KW-1185">Reference proteome</keyword>
<keyword evidence="1" id="KW-1133">Transmembrane helix</keyword>
<name>A0ABR0B8R8_9CRUS</name>
<reference evidence="2 3" key="1">
    <citation type="journal article" date="2023" name="Nucleic Acids Res.">
        <title>The hologenome of Daphnia magna reveals possible DNA methylation and microbiome-mediated evolution of the host genome.</title>
        <authorList>
            <person name="Chaturvedi A."/>
            <person name="Li X."/>
            <person name="Dhandapani V."/>
            <person name="Marshall H."/>
            <person name="Kissane S."/>
            <person name="Cuenca-Cambronero M."/>
            <person name="Asole G."/>
            <person name="Calvet F."/>
            <person name="Ruiz-Romero M."/>
            <person name="Marangio P."/>
            <person name="Guigo R."/>
            <person name="Rago D."/>
            <person name="Mirbahai L."/>
            <person name="Eastwood N."/>
            <person name="Colbourne J.K."/>
            <person name="Zhou J."/>
            <person name="Mallon E."/>
            <person name="Orsini L."/>
        </authorList>
    </citation>
    <scope>NUCLEOTIDE SEQUENCE [LARGE SCALE GENOMIC DNA]</scope>
    <source>
        <strain evidence="2">LRV0_1</strain>
    </source>
</reference>
<evidence type="ECO:0000313" key="2">
    <source>
        <dbReference type="EMBL" id="KAK4044992.1"/>
    </source>
</evidence>
<evidence type="ECO:0000256" key="1">
    <source>
        <dbReference type="SAM" id="Phobius"/>
    </source>
</evidence>
<evidence type="ECO:0000313" key="3">
    <source>
        <dbReference type="Proteomes" id="UP001234178"/>
    </source>
</evidence>
<gene>
    <name evidence="2" type="ORF">OUZ56_032398</name>
</gene>
<feature type="transmembrane region" description="Helical" evidence="1">
    <location>
        <begin position="32"/>
        <end position="53"/>
    </location>
</feature>
<keyword evidence="1" id="KW-0812">Transmembrane</keyword>
<sequence length="264" mass="27882">MSLDPLETDPDILAFRKAQADGRRRALVRGSLFGLVFFVSGALAVGTMVLLAAADEKSRKERLAAYEAGETVLVGRNDRIDQTAPSPVFPLVAGGLVGLGDVSANGCLCSYDAIISVKGTLEADLDANEKAAVHKKVSGCMAGELQEIYMKSCAKPGEEAMAPFCKCTYPTVAARMADGGEVDASLRSSLYLSCGTLYPELRAKTDFVETCVKEGSKEETCTCAFKALKAKTKLSNGVISIYADDAKKDIQASIATCAKKPASK</sequence>
<comment type="caution">
    <text evidence="2">The sequence shown here is derived from an EMBL/GenBank/DDBJ whole genome shotgun (WGS) entry which is preliminary data.</text>
</comment>
<dbReference type="Proteomes" id="UP001234178">
    <property type="component" value="Unassembled WGS sequence"/>
</dbReference>
<accession>A0ABR0B8R8</accession>
<keyword evidence="1" id="KW-0472">Membrane</keyword>
<protein>
    <submittedName>
        <fullName evidence="2">Uncharacterized protein</fullName>
    </submittedName>
</protein>